<keyword evidence="2" id="KW-1185">Reference proteome</keyword>
<gene>
    <name evidence="1" type="ordered locus">Csac_0775</name>
</gene>
<reference evidence="1 2" key="1">
    <citation type="journal article" date="2008" name="Appl. Environ. Microbiol.">
        <title>Hydrogenomics of the extremely thermophilic bacterium Caldicellulosiruptor saccharolyticus.</title>
        <authorList>
            <person name="van de Werken H.J."/>
            <person name="Verhaart M.R."/>
            <person name="VanFossen A.L."/>
            <person name="Willquist K."/>
            <person name="Lewis D.L."/>
            <person name="Nichols J.D."/>
            <person name="Goorissen H.P."/>
            <person name="Mongodin E.F."/>
            <person name="Nelson K.E."/>
            <person name="van Niel E.W."/>
            <person name="Stams A.J."/>
            <person name="Ward D.E."/>
            <person name="de Vos W.M."/>
            <person name="van der Oost J."/>
            <person name="Kelly R.M."/>
            <person name="Kengen S.W."/>
        </authorList>
    </citation>
    <scope>NUCLEOTIDE SEQUENCE [LARGE SCALE GENOMIC DNA]</scope>
    <source>
        <strain evidence="2">ATCC 43494 / DSM 8903 / Tp8T 6331</strain>
    </source>
</reference>
<protein>
    <submittedName>
        <fullName evidence="1">Uncharacterized protein</fullName>
    </submittedName>
</protein>
<dbReference type="OrthoDB" id="9835157at2"/>
<dbReference type="KEGG" id="csc:Csac_0775"/>
<evidence type="ECO:0000313" key="1">
    <source>
        <dbReference type="EMBL" id="ABP66394.1"/>
    </source>
</evidence>
<name>A4XHK9_CALS8</name>
<proteinExistence type="predicted"/>
<sequence length="105" mass="11882">MYSSNLGIYEPGQYDYYWTAYEKSAQGYAFVIQTYETQINNRAFMALRIKANVSNTTVVDAYGHYAKYTKSVTPSISFSINGASIDITPTTNLIKAPNTHVQLYR</sequence>
<dbReference type="AlphaFoldDB" id="A4XHK9"/>
<dbReference type="STRING" id="351627.Csac_0775"/>
<evidence type="ECO:0000313" key="2">
    <source>
        <dbReference type="Proteomes" id="UP000000256"/>
    </source>
</evidence>
<organism evidence="1 2">
    <name type="scientific">Caldicellulosiruptor saccharolyticus (strain ATCC 43494 / DSM 8903 / Tp8T 6331)</name>
    <dbReference type="NCBI Taxonomy" id="351627"/>
    <lineage>
        <taxon>Bacteria</taxon>
        <taxon>Bacillati</taxon>
        <taxon>Bacillota</taxon>
        <taxon>Bacillota incertae sedis</taxon>
        <taxon>Caldicellulosiruptorales</taxon>
        <taxon>Caldicellulosiruptoraceae</taxon>
        <taxon>Caldicellulosiruptor</taxon>
    </lineage>
</organism>
<dbReference type="EMBL" id="CP000679">
    <property type="protein sequence ID" value="ABP66394.1"/>
    <property type="molecule type" value="Genomic_DNA"/>
</dbReference>
<dbReference type="RefSeq" id="WP_011916343.1">
    <property type="nucleotide sequence ID" value="NC_009437.1"/>
</dbReference>
<dbReference type="Proteomes" id="UP000000256">
    <property type="component" value="Chromosome"/>
</dbReference>
<dbReference type="HOGENOM" id="CLU_2231626_0_0_9"/>
<accession>A4XHK9</accession>